<dbReference type="EMBL" id="BMKI01000003">
    <property type="protein sequence ID" value="GGC89833.1"/>
    <property type="molecule type" value="Genomic_DNA"/>
</dbReference>
<keyword evidence="3" id="KW-1185">Reference proteome</keyword>
<gene>
    <name evidence="2" type="ORF">GCM10011573_19350</name>
</gene>
<keyword evidence="1" id="KW-0472">Membrane</keyword>
<feature type="transmembrane region" description="Helical" evidence="1">
    <location>
        <begin position="6"/>
        <end position="26"/>
    </location>
</feature>
<dbReference type="RefSeq" id="WP_088271046.1">
    <property type="nucleotide sequence ID" value="NZ_BMKI01000003.1"/>
</dbReference>
<reference evidence="3" key="1">
    <citation type="journal article" date="2019" name="Int. J. Syst. Evol. Microbiol.">
        <title>The Global Catalogue of Microorganisms (GCM) 10K type strain sequencing project: providing services to taxonomists for standard genome sequencing and annotation.</title>
        <authorList>
            <consortium name="The Broad Institute Genomics Platform"/>
            <consortium name="The Broad Institute Genome Sequencing Center for Infectious Disease"/>
            <person name="Wu L."/>
            <person name="Ma J."/>
        </authorList>
    </citation>
    <scope>NUCLEOTIDE SEQUENCE [LARGE SCALE GENOMIC DNA]</scope>
    <source>
        <strain evidence="3">CGMCC 1.15942</strain>
    </source>
</reference>
<proteinExistence type="predicted"/>
<name>A0ABQ1P2J1_9ENTE</name>
<protein>
    <recommendedName>
        <fullName evidence="4">DUF1310 domain-containing protein</fullName>
    </recommendedName>
</protein>
<keyword evidence="1" id="KW-1133">Transmembrane helix</keyword>
<evidence type="ECO:0000256" key="1">
    <source>
        <dbReference type="SAM" id="Phobius"/>
    </source>
</evidence>
<comment type="caution">
    <text evidence="2">The sequence shown here is derived from an EMBL/GenBank/DDBJ whole genome shotgun (WGS) entry which is preliminary data.</text>
</comment>
<keyword evidence="1" id="KW-0812">Transmembrane</keyword>
<accession>A0ABQ1P2J1</accession>
<evidence type="ECO:0008006" key="4">
    <source>
        <dbReference type="Google" id="ProtNLM"/>
    </source>
</evidence>
<dbReference type="Proteomes" id="UP000630615">
    <property type="component" value="Unassembled WGS sequence"/>
</dbReference>
<evidence type="ECO:0000313" key="3">
    <source>
        <dbReference type="Proteomes" id="UP000630615"/>
    </source>
</evidence>
<sequence>MNKRIAVIVGIIALVFIGFGGILYMNKRAEEESILKKTHIYESEKMAVLAMKNTFSEIKSIEFLETIYNSTTDSYNMIVKMTDIEGESVEFSIGFMDKDSELQDYGIENRNIQKEGKTENKVLVIYSNSIEGEI</sequence>
<evidence type="ECO:0000313" key="2">
    <source>
        <dbReference type="EMBL" id="GGC89833.1"/>
    </source>
</evidence>
<organism evidence="2 3">
    <name type="scientific">Enterococcus wangshanyuanii</name>
    <dbReference type="NCBI Taxonomy" id="2005703"/>
    <lineage>
        <taxon>Bacteria</taxon>
        <taxon>Bacillati</taxon>
        <taxon>Bacillota</taxon>
        <taxon>Bacilli</taxon>
        <taxon>Lactobacillales</taxon>
        <taxon>Enterococcaceae</taxon>
        <taxon>Enterococcus</taxon>
    </lineage>
</organism>